<dbReference type="Gene3D" id="1.10.420.10">
    <property type="entry name" value="Peroxidase, domain 2"/>
    <property type="match status" value="1"/>
</dbReference>
<dbReference type="Pfam" id="PF00141">
    <property type="entry name" value="peroxidase"/>
    <property type="match status" value="1"/>
</dbReference>
<dbReference type="InterPro" id="IPR044831">
    <property type="entry name" value="Ccp1-like"/>
</dbReference>
<gene>
    <name evidence="9" type="primary">APX6</name>
    <name evidence="9" type="ORF">SNEC2469_LOCUS12140</name>
</gene>
<dbReference type="GO" id="GO:0034599">
    <property type="term" value="P:cellular response to oxidative stress"/>
    <property type="evidence" value="ECO:0007669"/>
    <property type="project" value="InterPro"/>
</dbReference>
<name>A0A812RJL9_9DINO</name>
<protein>
    <submittedName>
        <fullName evidence="9">APX6 protein</fullName>
    </submittedName>
</protein>
<evidence type="ECO:0000256" key="1">
    <source>
        <dbReference type="ARBA" id="ARBA00022559"/>
    </source>
</evidence>
<dbReference type="OrthoDB" id="447422at2759"/>
<evidence type="ECO:0000313" key="9">
    <source>
        <dbReference type="EMBL" id="CAE7441676.1"/>
    </source>
</evidence>
<dbReference type="PROSITE" id="PS00435">
    <property type="entry name" value="PEROXIDASE_1"/>
    <property type="match status" value="1"/>
</dbReference>
<keyword evidence="3" id="KW-0479">Metal-binding</keyword>
<dbReference type="PANTHER" id="PTHR31356">
    <property type="entry name" value="THYLAKOID LUMENAL 29 KDA PROTEIN, CHLOROPLASTIC-RELATED"/>
    <property type="match status" value="1"/>
</dbReference>
<sequence length="229" mass="24544">MGQRCHGVVTVALCLFCLRGLTRCFLTSTPCPGLRRRDHTLHWLVATGFAPAAEAFEGDAACIREAARTQTLQDPVLAPSLLRLAFHDAATRRPGDSRRQGPNGSIRFELMRDENYGPSMAAALAAVESIVQRCKVSWADAIAVSGAAVVEAMGGPVIPVETGRSDATEPDTDKRLPDGTLTSGAIRDYFRQLGMSDAELVALLGAHTVGRWTSLLDVRPDCLDKEGGQ</sequence>
<dbReference type="SUPFAM" id="SSF48113">
    <property type="entry name" value="Heme-dependent peroxidases"/>
    <property type="match status" value="1"/>
</dbReference>
<feature type="domain" description="Plant heme peroxidase family profile" evidence="8">
    <location>
        <begin position="63"/>
        <end position="211"/>
    </location>
</feature>
<dbReference type="PROSITE" id="PS50873">
    <property type="entry name" value="PEROXIDASE_4"/>
    <property type="match status" value="1"/>
</dbReference>
<feature type="chain" id="PRO_5032339357" evidence="7">
    <location>
        <begin position="25"/>
        <end position="229"/>
    </location>
</feature>
<dbReference type="InterPro" id="IPR002207">
    <property type="entry name" value="Peroxidase_I"/>
</dbReference>
<dbReference type="InterPro" id="IPR002016">
    <property type="entry name" value="Haem_peroxidase"/>
</dbReference>
<dbReference type="Proteomes" id="UP000601435">
    <property type="component" value="Unassembled WGS sequence"/>
</dbReference>
<dbReference type="GO" id="GO:0000302">
    <property type="term" value="P:response to reactive oxygen species"/>
    <property type="evidence" value="ECO:0007669"/>
    <property type="project" value="TreeGrafter"/>
</dbReference>
<evidence type="ECO:0000256" key="5">
    <source>
        <dbReference type="ARBA" id="ARBA00023004"/>
    </source>
</evidence>
<reference evidence="9" key="1">
    <citation type="submission" date="2021-02" db="EMBL/GenBank/DDBJ databases">
        <authorList>
            <person name="Dougan E. K."/>
            <person name="Rhodes N."/>
            <person name="Thang M."/>
            <person name="Chan C."/>
        </authorList>
    </citation>
    <scope>NUCLEOTIDE SEQUENCE</scope>
</reference>
<keyword evidence="5" id="KW-0408">Iron</keyword>
<dbReference type="GO" id="GO:0020037">
    <property type="term" value="F:heme binding"/>
    <property type="evidence" value="ECO:0007669"/>
    <property type="project" value="InterPro"/>
</dbReference>
<dbReference type="InterPro" id="IPR019793">
    <property type="entry name" value="Peroxidases_heam-ligand_BS"/>
</dbReference>
<keyword evidence="7" id="KW-0732">Signal</keyword>
<evidence type="ECO:0000256" key="3">
    <source>
        <dbReference type="ARBA" id="ARBA00022723"/>
    </source>
</evidence>
<comment type="similarity">
    <text evidence="6">Belongs to the peroxidase family.</text>
</comment>
<dbReference type="GO" id="GO:0004601">
    <property type="term" value="F:peroxidase activity"/>
    <property type="evidence" value="ECO:0007669"/>
    <property type="project" value="UniProtKB-KW"/>
</dbReference>
<accession>A0A812RJL9</accession>
<evidence type="ECO:0000256" key="6">
    <source>
        <dbReference type="RuleBase" id="RU004241"/>
    </source>
</evidence>
<evidence type="ECO:0000256" key="2">
    <source>
        <dbReference type="ARBA" id="ARBA00022617"/>
    </source>
</evidence>
<dbReference type="GO" id="GO:0046872">
    <property type="term" value="F:metal ion binding"/>
    <property type="evidence" value="ECO:0007669"/>
    <property type="project" value="UniProtKB-KW"/>
</dbReference>
<dbReference type="PRINTS" id="PR00458">
    <property type="entry name" value="PEROXIDASE"/>
</dbReference>
<dbReference type="PROSITE" id="PS00436">
    <property type="entry name" value="PEROXIDASE_2"/>
    <property type="match status" value="1"/>
</dbReference>
<feature type="signal peptide" evidence="7">
    <location>
        <begin position="1"/>
        <end position="24"/>
    </location>
</feature>
<evidence type="ECO:0000313" key="10">
    <source>
        <dbReference type="Proteomes" id="UP000601435"/>
    </source>
</evidence>
<dbReference type="InterPro" id="IPR010255">
    <property type="entry name" value="Haem_peroxidase_sf"/>
</dbReference>
<dbReference type="EMBL" id="CAJNJA010019233">
    <property type="protein sequence ID" value="CAE7441676.1"/>
    <property type="molecule type" value="Genomic_DNA"/>
</dbReference>
<dbReference type="AlphaFoldDB" id="A0A812RJL9"/>
<organism evidence="9 10">
    <name type="scientific">Symbiodinium necroappetens</name>
    <dbReference type="NCBI Taxonomy" id="1628268"/>
    <lineage>
        <taxon>Eukaryota</taxon>
        <taxon>Sar</taxon>
        <taxon>Alveolata</taxon>
        <taxon>Dinophyceae</taxon>
        <taxon>Suessiales</taxon>
        <taxon>Symbiodiniaceae</taxon>
        <taxon>Symbiodinium</taxon>
    </lineage>
</organism>
<keyword evidence="1" id="KW-0575">Peroxidase</keyword>
<dbReference type="GO" id="GO:0042744">
    <property type="term" value="P:hydrogen peroxide catabolic process"/>
    <property type="evidence" value="ECO:0007669"/>
    <property type="project" value="TreeGrafter"/>
</dbReference>
<dbReference type="PRINTS" id="PR00459">
    <property type="entry name" value="ASPEROXIDASE"/>
</dbReference>
<keyword evidence="10" id="KW-1185">Reference proteome</keyword>
<keyword evidence="2" id="KW-0349">Heme</keyword>
<evidence type="ECO:0000256" key="4">
    <source>
        <dbReference type="ARBA" id="ARBA00023002"/>
    </source>
</evidence>
<dbReference type="PANTHER" id="PTHR31356:SF36">
    <property type="entry name" value="L-ASCORBATE PEROXIDASE 3"/>
    <property type="match status" value="1"/>
</dbReference>
<proteinExistence type="inferred from homology"/>
<evidence type="ECO:0000259" key="8">
    <source>
        <dbReference type="PROSITE" id="PS50873"/>
    </source>
</evidence>
<evidence type="ECO:0000256" key="7">
    <source>
        <dbReference type="SAM" id="SignalP"/>
    </source>
</evidence>
<dbReference type="Gene3D" id="1.10.520.10">
    <property type="match status" value="1"/>
</dbReference>
<comment type="caution">
    <text evidence="9">The sequence shown here is derived from an EMBL/GenBank/DDBJ whole genome shotgun (WGS) entry which is preliminary data.</text>
</comment>
<keyword evidence="4" id="KW-0560">Oxidoreductase</keyword>
<dbReference type="InterPro" id="IPR019794">
    <property type="entry name" value="Peroxidases_AS"/>
</dbReference>